<dbReference type="EMBL" id="CP003181">
    <property type="protein sequence ID" value="AHJ61807.1"/>
    <property type="molecule type" value="Genomic_DNA"/>
</dbReference>
<dbReference type="Pfam" id="PF00117">
    <property type="entry name" value="GATase"/>
    <property type="match status" value="1"/>
</dbReference>
<dbReference type="Proteomes" id="UP000019438">
    <property type="component" value="Chromosome"/>
</dbReference>
<dbReference type="GO" id="GO:0005829">
    <property type="term" value="C:cytosol"/>
    <property type="evidence" value="ECO:0007669"/>
    <property type="project" value="TreeGrafter"/>
</dbReference>
<gene>
    <name evidence="2" type="ORF">GbCGDNIH3_0068</name>
</gene>
<accession>A0AAN0RBI0</accession>
<feature type="domain" description="Glutamine amidotransferase" evidence="1">
    <location>
        <begin position="60"/>
        <end position="195"/>
    </location>
</feature>
<keyword evidence="2" id="KW-0436">Ligase</keyword>
<organism evidence="2 3">
    <name type="scientific">Granulibacter bethesdensis</name>
    <dbReference type="NCBI Taxonomy" id="364410"/>
    <lineage>
        <taxon>Bacteria</taxon>
        <taxon>Pseudomonadati</taxon>
        <taxon>Pseudomonadota</taxon>
        <taxon>Alphaproteobacteria</taxon>
        <taxon>Acetobacterales</taxon>
        <taxon>Acetobacteraceae</taxon>
        <taxon>Granulibacter</taxon>
    </lineage>
</organism>
<name>A0AAN0RBI0_9PROT</name>
<dbReference type="KEGG" id="gbc:GbCGDNIH3_0068"/>
<protein>
    <submittedName>
        <fullName evidence="2">GMP synthase [glutamine-hydrolyzing]</fullName>
        <ecNumber evidence="2">6.3.5.2</ecNumber>
    </submittedName>
</protein>
<dbReference type="SUPFAM" id="SSF52317">
    <property type="entry name" value="Class I glutamine amidotransferase-like"/>
    <property type="match status" value="1"/>
</dbReference>
<dbReference type="EC" id="6.3.5.2" evidence="2"/>
<evidence type="ECO:0000313" key="2">
    <source>
        <dbReference type="EMBL" id="AHJ61807.1"/>
    </source>
</evidence>
<evidence type="ECO:0000259" key="1">
    <source>
        <dbReference type="Pfam" id="PF00117"/>
    </source>
</evidence>
<dbReference type="InterPro" id="IPR044992">
    <property type="entry name" value="ChyE-like"/>
</dbReference>
<dbReference type="CDD" id="cd01741">
    <property type="entry name" value="GATase1_1"/>
    <property type="match status" value="1"/>
</dbReference>
<dbReference type="InterPro" id="IPR029062">
    <property type="entry name" value="Class_I_gatase-like"/>
</dbReference>
<dbReference type="PANTHER" id="PTHR42695:SF5">
    <property type="entry name" value="GLUTAMINE AMIDOTRANSFERASE YLR126C-RELATED"/>
    <property type="match status" value="1"/>
</dbReference>
<evidence type="ECO:0000313" key="3">
    <source>
        <dbReference type="Proteomes" id="UP000019438"/>
    </source>
</evidence>
<reference evidence="3" key="1">
    <citation type="submission" date="2012-06" db="EMBL/GenBank/DDBJ databases">
        <title>Genome analysis of multiple Granulibacter bethesdensis isolates demonstrates substantial genome diversity.</title>
        <authorList>
            <person name="Greenberg D.E."/>
            <person name="Porcella S.F."/>
            <person name="Zarember K."/>
            <person name="Zelazny A.M."/>
            <person name="Bruno D."/>
            <person name="Martens C."/>
            <person name="Barbian K.D."/>
            <person name="Jaske E."/>
            <person name="Holland S.M."/>
        </authorList>
    </citation>
    <scope>NUCLEOTIDE SEQUENCE [LARGE SCALE GENOMIC DNA]</scope>
    <source>
        <strain evidence="3">CGDNIH3</strain>
    </source>
</reference>
<dbReference type="PANTHER" id="PTHR42695">
    <property type="entry name" value="GLUTAMINE AMIDOTRANSFERASE YLR126C-RELATED"/>
    <property type="match status" value="1"/>
</dbReference>
<proteinExistence type="predicted"/>
<dbReference type="AlphaFoldDB" id="A0AAN0RBI0"/>
<dbReference type="Gene3D" id="3.40.50.880">
    <property type="match status" value="1"/>
</dbReference>
<sequence>MPVLEKRMKVGILQTGRPPAHLVAGYGDYPAMLRRLLGDRHDYSIFDVQGNQWPQERESDRGGCDAYVITGSAAGVHDGQPWIETLGDFLRERAGKSKLVGICFGHQVMAEAFGGRVERARIGWGLGLHRYRLRCQTAWTDPVEDIAIPVSHQDQVVEKPPAARIIASSHFTPFAVLEYPSLGAISFQCHPEFDPDFAAELVHIRPPEQVDQKQRNQALASLQGPHDNPRLGQWINRFLMS</sequence>
<dbReference type="InterPro" id="IPR017926">
    <property type="entry name" value="GATASE"/>
</dbReference>
<dbReference type="GO" id="GO:0003922">
    <property type="term" value="F:GMP synthase (glutamine-hydrolyzing) activity"/>
    <property type="evidence" value="ECO:0007669"/>
    <property type="project" value="UniProtKB-EC"/>
</dbReference>